<gene>
    <name evidence="2" type="ORF">C7I55_24095</name>
</gene>
<feature type="chain" id="PRO_5015162678" description="DUF1579 domain-containing protein" evidence="1">
    <location>
        <begin position="24"/>
        <end position="165"/>
    </location>
</feature>
<organism evidence="2 3">
    <name type="scientific">Allosphingosinicella deserti</name>
    <dbReference type="NCBI Taxonomy" id="2116704"/>
    <lineage>
        <taxon>Bacteria</taxon>
        <taxon>Pseudomonadati</taxon>
        <taxon>Pseudomonadota</taxon>
        <taxon>Alphaproteobacteria</taxon>
        <taxon>Sphingomonadales</taxon>
        <taxon>Sphingomonadaceae</taxon>
        <taxon>Allosphingosinicella</taxon>
    </lineage>
</organism>
<evidence type="ECO:0008006" key="4">
    <source>
        <dbReference type="Google" id="ProtNLM"/>
    </source>
</evidence>
<protein>
    <recommendedName>
        <fullName evidence="4">DUF1579 domain-containing protein</fullName>
    </recommendedName>
</protein>
<keyword evidence="3" id="KW-1185">Reference proteome</keyword>
<comment type="caution">
    <text evidence="2">The sequence shown here is derived from an EMBL/GenBank/DDBJ whole genome shotgun (WGS) entry which is preliminary data.</text>
</comment>
<sequence>MNVSMLKLAVSTSIAVSSHLAGATSVQTSPPIQEKHVLTVEDLNKLSFLIGRWSGNAPDGRTFYEEYSRPEPTLMRSQRYKDASFSEAVNGSTVALKDGKLISTWGEFTWVATSVEDGRVSFSPMNAPSSFSWRRVDTDTVEVTQNWTDEKGAAQSYALELKRVQ</sequence>
<accession>A0A2P7QFN8</accession>
<evidence type="ECO:0000313" key="2">
    <source>
        <dbReference type="EMBL" id="PSJ36798.1"/>
    </source>
</evidence>
<dbReference type="EMBL" id="PXYI01000011">
    <property type="protein sequence ID" value="PSJ36798.1"/>
    <property type="molecule type" value="Genomic_DNA"/>
</dbReference>
<feature type="signal peptide" evidence="1">
    <location>
        <begin position="1"/>
        <end position="23"/>
    </location>
</feature>
<dbReference type="AlphaFoldDB" id="A0A2P7QFN8"/>
<dbReference type="Proteomes" id="UP000241167">
    <property type="component" value="Unassembled WGS sequence"/>
</dbReference>
<evidence type="ECO:0000313" key="3">
    <source>
        <dbReference type="Proteomes" id="UP000241167"/>
    </source>
</evidence>
<proteinExistence type="predicted"/>
<keyword evidence="1" id="KW-0732">Signal</keyword>
<evidence type="ECO:0000256" key="1">
    <source>
        <dbReference type="SAM" id="SignalP"/>
    </source>
</evidence>
<name>A0A2P7QFN8_9SPHN</name>
<reference evidence="2 3" key="1">
    <citation type="submission" date="2018-03" db="EMBL/GenBank/DDBJ databases">
        <title>The draft genome of Sphingosinicella sp. GL-C-18.</title>
        <authorList>
            <person name="Liu L."/>
            <person name="Li L."/>
            <person name="Liang L."/>
            <person name="Zhang X."/>
            <person name="Wang T."/>
        </authorList>
    </citation>
    <scope>NUCLEOTIDE SEQUENCE [LARGE SCALE GENOMIC DNA]</scope>
    <source>
        <strain evidence="2 3">GL-C-18</strain>
    </source>
</reference>